<dbReference type="Proteomes" id="UP000824469">
    <property type="component" value="Unassembled WGS sequence"/>
</dbReference>
<evidence type="ECO:0000313" key="2">
    <source>
        <dbReference type="Proteomes" id="UP000824469"/>
    </source>
</evidence>
<dbReference type="AlphaFoldDB" id="A0AA38GUB5"/>
<keyword evidence="2" id="KW-1185">Reference proteome</keyword>
<proteinExistence type="predicted"/>
<feature type="non-terminal residue" evidence="1">
    <location>
        <position position="58"/>
    </location>
</feature>
<organism evidence="1 2">
    <name type="scientific">Taxus chinensis</name>
    <name type="common">Chinese yew</name>
    <name type="synonym">Taxus wallichiana var. chinensis</name>
    <dbReference type="NCBI Taxonomy" id="29808"/>
    <lineage>
        <taxon>Eukaryota</taxon>
        <taxon>Viridiplantae</taxon>
        <taxon>Streptophyta</taxon>
        <taxon>Embryophyta</taxon>
        <taxon>Tracheophyta</taxon>
        <taxon>Spermatophyta</taxon>
        <taxon>Pinopsida</taxon>
        <taxon>Pinidae</taxon>
        <taxon>Conifers II</taxon>
        <taxon>Cupressales</taxon>
        <taxon>Taxaceae</taxon>
        <taxon>Taxus</taxon>
    </lineage>
</organism>
<comment type="caution">
    <text evidence="1">The sequence shown here is derived from an EMBL/GenBank/DDBJ whole genome shotgun (WGS) entry which is preliminary data.</text>
</comment>
<dbReference type="Gene3D" id="3.30.420.10">
    <property type="entry name" value="Ribonuclease H-like superfamily/Ribonuclease H"/>
    <property type="match status" value="1"/>
</dbReference>
<evidence type="ECO:0000313" key="1">
    <source>
        <dbReference type="EMBL" id="KAH9329009.1"/>
    </source>
</evidence>
<feature type="non-terminal residue" evidence="1">
    <location>
        <position position="1"/>
    </location>
</feature>
<reference evidence="1 2" key="1">
    <citation type="journal article" date="2021" name="Nat. Plants">
        <title>The Taxus genome provides insights into paclitaxel biosynthesis.</title>
        <authorList>
            <person name="Xiong X."/>
            <person name="Gou J."/>
            <person name="Liao Q."/>
            <person name="Li Y."/>
            <person name="Zhou Q."/>
            <person name="Bi G."/>
            <person name="Li C."/>
            <person name="Du R."/>
            <person name="Wang X."/>
            <person name="Sun T."/>
            <person name="Guo L."/>
            <person name="Liang H."/>
            <person name="Lu P."/>
            <person name="Wu Y."/>
            <person name="Zhang Z."/>
            <person name="Ro D.K."/>
            <person name="Shang Y."/>
            <person name="Huang S."/>
            <person name="Yan J."/>
        </authorList>
    </citation>
    <scope>NUCLEOTIDE SEQUENCE [LARGE SCALE GENOMIC DNA]</scope>
    <source>
        <strain evidence="1">Ta-2019</strain>
    </source>
</reference>
<dbReference type="SUPFAM" id="SSF53098">
    <property type="entry name" value="Ribonuclease H-like"/>
    <property type="match status" value="1"/>
</dbReference>
<evidence type="ECO:0008006" key="3">
    <source>
        <dbReference type="Google" id="ProtNLM"/>
    </source>
</evidence>
<dbReference type="EMBL" id="JAHRHJ020000001">
    <property type="protein sequence ID" value="KAH9329009.1"/>
    <property type="molecule type" value="Genomic_DNA"/>
</dbReference>
<accession>A0AA38GUB5</accession>
<dbReference type="InterPro" id="IPR036397">
    <property type="entry name" value="RNaseH_sf"/>
</dbReference>
<name>A0AA38GUB5_TAXCH</name>
<sequence>IIAENALNVSSHELKKKFYGFGITLAHSSDYFPQGNGQAESSNKNLVTIIRKSVDKNQ</sequence>
<dbReference type="InterPro" id="IPR012337">
    <property type="entry name" value="RNaseH-like_sf"/>
</dbReference>
<protein>
    <recommendedName>
        <fullName evidence="3">Integrase catalytic domain-containing protein</fullName>
    </recommendedName>
</protein>
<dbReference type="GO" id="GO:0003676">
    <property type="term" value="F:nucleic acid binding"/>
    <property type="evidence" value="ECO:0007669"/>
    <property type="project" value="InterPro"/>
</dbReference>
<gene>
    <name evidence="1" type="ORF">KI387_001117</name>
</gene>